<keyword evidence="3" id="KW-1185">Reference proteome</keyword>
<dbReference type="Pfam" id="PF09501">
    <property type="entry name" value="Bac_small_YrzI"/>
    <property type="match status" value="1"/>
</dbReference>
<comment type="caution">
    <text evidence="1">The sequence shown here is derived from an EMBL/GenBank/DDBJ whole genome shotgun (WGS) entry which is preliminary data.</text>
</comment>
<gene>
    <name evidence="2" type="ORF">KHB02_013130</name>
    <name evidence="1" type="ORF">KHB02_26310</name>
</gene>
<dbReference type="EMBL" id="JAGYPE010000005">
    <property type="protein sequence ID" value="MBS4184896.1"/>
    <property type="molecule type" value="Genomic_DNA"/>
</dbReference>
<dbReference type="Proteomes" id="UP000677265">
    <property type="component" value="Unassembled WGS sequence"/>
</dbReference>
<accession>A0A942YAW1</accession>
<organism evidence="1">
    <name type="scientific">Neobacillus citreus</name>
    <dbReference type="NCBI Taxonomy" id="2833578"/>
    <lineage>
        <taxon>Bacteria</taxon>
        <taxon>Bacillati</taxon>
        <taxon>Bacillota</taxon>
        <taxon>Bacilli</taxon>
        <taxon>Bacillales</taxon>
        <taxon>Bacillaceae</taxon>
        <taxon>Neobacillus</taxon>
    </lineage>
</organism>
<dbReference type="AlphaFoldDB" id="A0A942YAW1"/>
<reference evidence="1" key="1">
    <citation type="submission" date="2021-05" db="EMBL/GenBank/DDBJ databases">
        <title>Novel Bacillus species.</title>
        <authorList>
            <person name="Liu G."/>
        </authorList>
    </citation>
    <scope>NUCLEOTIDE SEQUENCE</scope>
    <source>
        <strain evidence="1 3">FJAT-50051</strain>
    </source>
</reference>
<evidence type="ECO:0000313" key="2">
    <source>
        <dbReference type="EMBL" id="MCH6266466.1"/>
    </source>
</evidence>
<sequence>MTLNLFFVTVTFKKREISLEEAVQQEMVERLYEQNKDRQISMHQLM</sequence>
<dbReference type="EMBL" id="JAGYPE020000021">
    <property type="protein sequence ID" value="MCH6266466.1"/>
    <property type="molecule type" value="Genomic_DNA"/>
</dbReference>
<evidence type="ECO:0000313" key="1">
    <source>
        <dbReference type="EMBL" id="MBS4184896.1"/>
    </source>
</evidence>
<dbReference type="RefSeq" id="WP_213144780.1">
    <property type="nucleotide sequence ID" value="NZ_JAGYPE020000021.1"/>
</dbReference>
<protein>
    <submittedName>
        <fullName evidence="1">YrzI family small protein</fullName>
    </submittedName>
</protein>
<evidence type="ECO:0000313" key="3">
    <source>
        <dbReference type="Proteomes" id="UP000677265"/>
    </source>
</evidence>
<dbReference type="InterPro" id="IPR012655">
    <property type="entry name" value="YrzI"/>
</dbReference>
<name>A0A942YAW1_9BACI</name>
<proteinExistence type="predicted"/>